<protein>
    <submittedName>
        <fullName evidence="2">Uncharacterized protein</fullName>
    </submittedName>
</protein>
<reference evidence="2" key="1">
    <citation type="submission" date="2014-11" db="EMBL/GenBank/DDBJ databases">
        <authorList>
            <person name="Amaro Gonzalez C."/>
        </authorList>
    </citation>
    <scope>NUCLEOTIDE SEQUENCE</scope>
</reference>
<dbReference type="EMBL" id="GBXM01025081">
    <property type="protein sequence ID" value="JAH83496.1"/>
    <property type="molecule type" value="Transcribed_RNA"/>
</dbReference>
<reference evidence="2" key="2">
    <citation type="journal article" date="2015" name="Fish Shellfish Immunol.">
        <title>Early steps in the European eel (Anguilla anguilla)-Vibrio vulnificus interaction in the gills: Role of the RtxA13 toxin.</title>
        <authorList>
            <person name="Callol A."/>
            <person name="Pajuelo D."/>
            <person name="Ebbesson L."/>
            <person name="Teles M."/>
            <person name="MacKenzie S."/>
            <person name="Amaro C."/>
        </authorList>
    </citation>
    <scope>NUCLEOTIDE SEQUENCE</scope>
</reference>
<accession>A0A0E9VZK5</accession>
<evidence type="ECO:0000256" key="1">
    <source>
        <dbReference type="SAM" id="MobiDB-lite"/>
    </source>
</evidence>
<proteinExistence type="predicted"/>
<feature type="region of interest" description="Disordered" evidence="1">
    <location>
        <begin position="1"/>
        <end position="33"/>
    </location>
</feature>
<dbReference type="AlphaFoldDB" id="A0A0E9VZK5"/>
<evidence type="ECO:0000313" key="2">
    <source>
        <dbReference type="EMBL" id="JAH83496.1"/>
    </source>
</evidence>
<organism evidence="2">
    <name type="scientific">Anguilla anguilla</name>
    <name type="common">European freshwater eel</name>
    <name type="synonym">Muraena anguilla</name>
    <dbReference type="NCBI Taxonomy" id="7936"/>
    <lineage>
        <taxon>Eukaryota</taxon>
        <taxon>Metazoa</taxon>
        <taxon>Chordata</taxon>
        <taxon>Craniata</taxon>
        <taxon>Vertebrata</taxon>
        <taxon>Euteleostomi</taxon>
        <taxon>Actinopterygii</taxon>
        <taxon>Neopterygii</taxon>
        <taxon>Teleostei</taxon>
        <taxon>Anguilliformes</taxon>
        <taxon>Anguillidae</taxon>
        <taxon>Anguilla</taxon>
    </lineage>
</organism>
<sequence length="33" mass="3575">MGPPLPISADTRRPPRSALTFRCLPASHSPDDD</sequence>
<name>A0A0E9VZK5_ANGAN</name>